<dbReference type="GO" id="GO:0003746">
    <property type="term" value="F:translation elongation factor activity"/>
    <property type="evidence" value="ECO:0007669"/>
    <property type="project" value="UniProtKB-KW"/>
</dbReference>
<accession>A0AA51X785</accession>
<dbReference type="Pfam" id="PF04315">
    <property type="entry name" value="EpmC"/>
    <property type="match status" value="1"/>
</dbReference>
<protein>
    <submittedName>
        <fullName evidence="1">Elongation factor P hydroxylase</fullName>
    </submittedName>
</protein>
<dbReference type="AlphaFoldDB" id="A0AA51X785"/>
<dbReference type="RefSeq" id="WP_309203248.1">
    <property type="nucleotide sequence ID" value="NZ_CP133548.1"/>
</dbReference>
<dbReference type="InterPro" id="IPR007411">
    <property type="entry name" value="EpmC"/>
</dbReference>
<dbReference type="KEGG" id="plei:Q9312_03860"/>
<keyword evidence="2" id="KW-1185">Reference proteome</keyword>
<keyword evidence="1" id="KW-0251">Elongation factor</keyword>
<gene>
    <name evidence="1" type="ORF">Q9312_03860</name>
</gene>
<dbReference type="EMBL" id="CP133548">
    <property type="protein sequence ID" value="WMS88057.1"/>
    <property type="molecule type" value="Genomic_DNA"/>
</dbReference>
<reference evidence="1 2" key="1">
    <citation type="submission" date="2023-08" db="EMBL/GenBank/DDBJ databases">
        <title>Pleionea litopenaei sp. nov., isolated from stomach of juvenile Litopenaeus vannamei.</title>
        <authorList>
            <person name="Rho A.M."/>
            <person name="Hwang C.Y."/>
        </authorList>
    </citation>
    <scope>NUCLEOTIDE SEQUENCE [LARGE SCALE GENOMIC DNA]</scope>
    <source>
        <strain evidence="1 2">HL-JVS1</strain>
    </source>
</reference>
<keyword evidence="1" id="KW-0648">Protein biosynthesis</keyword>
<dbReference type="Proteomes" id="UP001239782">
    <property type="component" value="Chromosome"/>
</dbReference>
<organism evidence="1 2">
    <name type="scientific">Pleionea litopenaei</name>
    <dbReference type="NCBI Taxonomy" id="3070815"/>
    <lineage>
        <taxon>Bacteria</taxon>
        <taxon>Pseudomonadati</taxon>
        <taxon>Pseudomonadota</taxon>
        <taxon>Gammaproteobacteria</taxon>
        <taxon>Oceanospirillales</taxon>
        <taxon>Pleioneaceae</taxon>
        <taxon>Pleionea</taxon>
    </lineage>
</organism>
<evidence type="ECO:0000313" key="1">
    <source>
        <dbReference type="EMBL" id="WMS88057.1"/>
    </source>
</evidence>
<evidence type="ECO:0000313" key="2">
    <source>
        <dbReference type="Proteomes" id="UP001239782"/>
    </source>
</evidence>
<sequence>MIESDKLIRLKELFSQLFLSDFNTRLVSGHPEPFYKAATANESATIYSREDFLSSALHEIAHWSIAGESRRQIDDFGYWYQPDGRDPQTQKVFESVEVRPQAIEWALSIAMNHGFHCSADNLAQDAGVSVQFQQAVLSQLEDYWKRGLPQRAQQLFNALIEIYHLGYKPSWEELEHTGFKIRKVESAC</sequence>
<name>A0AA51X785_9GAMM</name>
<proteinExistence type="predicted"/>